<dbReference type="EMBL" id="QGKV02000759">
    <property type="protein sequence ID" value="KAF3565523.1"/>
    <property type="molecule type" value="Genomic_DNA"/>
</dbReference>
<organism evidence="2 3">
    <name type="scientific">Brassica cretica</name>
    <name type="common">Mustard</name>
    <dbReference type="NCBI Taxonomy" id="69181"/>
    <lineage>
        <taxon>Eukaryota</taxon>
        <taxon>Viridiplantae</taxon>
        <taxon>Streptophyta</taxon>
        <taxon>Embryophyta</taxon>
        <taxon>Tracheophyta</taxon>
        <taxon>Spermatophyta</taxon>
        <taxon>Magnoliopsida</taxon>
        <taxon>eudicotyledons</taxon>
        <taxon>Gunneridae</taxon>
        <taxon>Pentapetalae</taxon>
        <taxon>rosids</taxon>
        <taxon>malvids</taxon>
        <taxon>Brassicales</taxon>
        <taxon>Brassicaceae</taxon>
        <taxon>Brassiceae</taxon>
        <taxon>Brassica</taxon>
    </lineage>
</organism>
<keyword evidence="3" id="KW-1185">Reference proteome</keyword>
<evidence type="ECO:0000313" key="2">
    <source>
        <dbReference type="EMBL" id="KAF3565523.1"/>
    </source>
</evidence>
<feature type="compositionally biased region" description="Basic residues" evidence="1">
    <location>
        <begin position="64"/>
        <end position="81"/>
    </location>
</feature>
<dbReference type="Proteomes" id="UP000266723">
    <property type="component" value="Unassembled WGS sequence"/>
</dbReference>
<evidence type="ECO:0000256" key="1">
    <source>
        <dbReference type="SAM" id="MobiDB-lite"/>
    </source>
</evidence>
<sequence length="152" mass="17352">MDLKTLIKYIQKPIKPGQKKTLNFRTLSPPTRNPNVYEASPPCGHTLRHRRHPRFESTPGTNRRFTRIHRSSLTPHHHHRQPSSTEVSPNSESINRRIEISSVTIRRNHREEDFAGTVTVNLVELRSSSDVVTTNPNPPTSTTLKGKKPTKP</sequence>
<evidence type="ECO:0000313" key="3">
    <source>
        <dbReference type="Proteomes" id="UP000266723"/>
    </source>
</evidence>
<feature type="region of interest" description="Disordered" evidence="1">
    <location>
        <begin position="26"/>
        <end position="97"/>
    </location>
</feature>
<proteinExistence type="predicted"/>
<reference evidence="2 3" key="1">
    <citation type="journal article" date="2020" name="BMC Genomics">
        <title>Intraspecific diversification of the crop wild relative Brassica cretica Lam. using demographic model selection.</title>
        <authorList>
            <person name="Kioukis A."/>
            <person name="Michalopoulou V.A."/>
            <person name="Briers L."/>
            <person name="Pirintsos S."/>
            <person name="Studholme D.J."/>
            <person name="Pavlidis P."/>
            <person name="Sarris P.F."/>
        </authorList>
    </citation>
    <scope>NUCLEOTIDE SEQUENCE [LARGE SCALE GENOMIC DNA]</scope>
    <source>
        <strain evidence="3">cv. PFS-1207/04</strain>
    </source>
</reference>
<accession>A0ABQ7CZF5</accession>
<comment type="caution">
    <text evidence="2">The sequence shown here is derived from an EMBL/GenBank/DDBJ whole genome shotgun (WGS) entry which is preliminary data.</text>
</comment>
<feature type="region of interest" description="Disordered" evidence="1">
    <location>
        <begin position="127"/>
        <end position="152"/>
    </location>
</feature>
<name>A0ABQ7CZF5_BRACR</name>
<protein>
    <submittedName>
        <fullName evidence="2">Uncharacterized protein</fullName>
    </submittedName>
</protein>
<gene>
    <name evidence="2" type="ORF">DY000_02019551</name>
</gene>